<evidence type="ECO:0000256" key="1">
    <source>
        <dbReference type="ARBA" id="ARBA00004752"/>
    </source>
</evidence>
<protein>
    <recommendedName>
        <fullName evidence="10">L,D-TPase catalytic domain-containing protein</fullName>
    </recommendedName>
</protein>
<dbReference type="GO" id="GO:0008360">
    <property type="term" value="P:regulation of cell shape"/>
    <property type="evidence" value="ECO:0007669"/>
    <property type="project" value="UniProtKB-UniRule"/>
</dbReference>
<feature type="region of interest" description="Disordered" evidence="8">
    <location>
        <begin position="133"/>
        <end position="162"/>
    </location>
</feature>
<evidence type="ECO:0000256" key="2">
    <source>
        <dbReference type="ARBA" id="ARBA00005992"/>
    </source>
</evidence>
<keyword evidence="5 7" id="KW-0573">Peptidoglycan synthesis</keyword>
<dbReference type="RefSeq" id="WP_187080493.1">
    <property type="nucleotide sequence ID" value="NZ_JACORU010000001.1"/>
</dbReference>
<feature type="domain" description="L,D-TPase catalytic" evidence="10">
    <location>
        <begin position="100"/>
        <end position="239"/>
    </location>
</feature>
<evidence type="ECO:0000259" key="10">
    <source>
        <dbReference type="PROSITE" id="PS52029"/>
    </source>
</evidence>
<evidence type="ECO:0000256" key="9">
    <source>
        <dbReference type="SAM" id="SignalP"/>
    </source>
</evidence>
<dbReference type="GO" id="GO:0004180">
    <property type="term" value="F:carboxypeptidase activity"/>
    <property type="evidence" value="ECO:0007669"/>
    <property type="project" value="UniProtKB-ARBA"/>
</dbReference>
<dbReference type="PROSITE" id="PS52029">
    <property type="entry name" value="LD_TPASE"/>
    <property type="match status" value="1"/>
</dbReference>
<evidence type="ECO:0000256" key="5">
    <source>
        <dbReference type="ARBA" id="ARBA00022984"/>
    </source>
</evidence>
<accession>A0A923S4F9</accession>
<feature type="active site" description="Proton donor/acceptor" evidence="7">
    <location>
        <position position="185"/>
    </location>
</feature>
<gene>
    <name evidence="11" type="ORF">H8R02_06490</name>
</gene>
<feature type="signal peptide" evidence="9">
    <location>
        <begin position="1"/>
        <end position="23"/>
    </location>
</feature>
<feature type="chain" id="PRO_5037619852" description="L,D-TPase catalytic domain-containing protein" evidence="9">
    <location>
        <begin position="24"/>
        <end position="273"/>
    </location>
</feature>
<keyword evidence="4 7" id="KW-0133">Cell shape</keyword>
<organism evidence="11 12">
    <name type="scientific">Ramlibacter albus</name>
    <dbReference type="NCBI Taxonomy" id="2079448"/>
    <lineage>
        <taxon>Bacteria</taxon>
        <taxon>Pseudomonadati</taxon>
        <taxon>Pseudomonadota</taxon>
        <taxon>Betaproteobacteria</taxon>
        <taxon>Burkholderiales</taxon>
        <taxon>Comamonadaceae</taxon>
        <taxon>Ramlibacter</taxon>
    </lineage>
</organism>
<comment type="caution">
    <text evidence="11">The sequence shown here is derived from an EMBL/GenBank/DDBJ whole genome shotgun (WGS) entry which is preliminary data.</text>
</comment>
<dbReference type="EMBL" id="JACORU010000001">
    <property type="protein sequence ID" value="MBC5764092.1"/>
    <property type="molecule type" value="Genomic_DNA"/>
</dbReference>
<dbReference type="InterPro" id="IPR005490">
    <property type="entry name" value="LD_TPept_cat_dom"/>
</dbReference>
<dbReference type="InterPro" id="IPR038063">
    <property type="entry name" value="Transpep_catalytic_dom"/>
</dbReference>
<proteinExistence type="inferred from homology"/>
<evidence type="ECO:0000256" key="6">
    <source>
        <dbReference type="ARBA" id="ARBA00023316"/>
    </source>
</evidence>
<evidence type="ECO:0000256" key="3">
    <source>
        <dbReference type="ARBA" id="ARBA00022679"/>
    </source>
</evidence>
<keyword evidence="6 7" id="KW-0961">Cell wall biogenesis/degradation</keyword>
<evidence type="ECO:0000256" key="7">
    <source>
        <dbReference type="PROSITE-ProRule" id="PRU01373"/>
    </source>
</evidence>
<dbReference type="GO" id="GO:0071555">
    <property type="term" value="P:cell wall organization"/>
    <property type="evidence" value="ECO:0007669"/>
    <property type="project" value="UniProtKB-UniRule"/>
</dbReference>
<keyword evidence="3" id="KW-0808">Transferase</keyword>
<feature type="active site" description="Nucleophile" evidence="7">
    <location>
        <position position="213"/>
    </location>
</feature>
<evidence type="ECO:0000256" key="8">
    <source>
        <dbReference type="SAM" id="MobiDB-lite"/>
    </source>
</evidence>
<comment type="similarity">
    <text evidence="2">Belongs to the YkuD family.</text>
</comment>
<reference evidence="11" key="1">
    <citation type="submission" date="2020-08" db="EMBL/GenBank/DDBJ databases">
        <title>Ramlibacter sp. GTP1 16S ribosomal RNA gene genome sequencing and assembly.</title>
        <authorList>
            <person name="Kang M."/>
        </authorList>
    </citation>
    <scope>NUCLEOTIDE SEQUENCE</scope>
    <source>
        <strain evidence="11">GTP1</strain>
    </source>
</reference>
<keyword evidence="12" id="KW-1185">Reference proteome</keyword>
<evidence type="ECO:0000256" key="4">
    <source>
        <dbReference type="ARBA" id="ARBA00022960"/>
    </source>
</evidence>
<dbReference type="Gene3D" id="2.40.440.10">
    <property type="entry name" value="L,D-transpeptidase catalytic domain-like"/>
    <property type="match status" value="1"/>
</dbReference>
<evidence type="ECO:0000313" key="11">
    <source>
        <dbReference type="EMBL" id="MBC5764092.1"/>
    </source>
</evidence>
<comment type="pathway">
    <text evidence="1 7">Cell wall biogenesis; peptidoglycan biosynthesis.</text>
</comment>
<keyword evidence="9" id="KW-0732">Signal</keyword>
<dbReference type="AlphaFoldDB" id="A0A923S4F9"/>
<feature type="compositionally biased region" description="Low complexity" evidence="8">
    <location>
        <begin position="33"/>
        <end position="46"/>
    </location>
</feature>
<dbReference type="GO" id="GO:0016740">
    <property type="term" value="F:transferase activity"/>
    <property type="evidence" value="ECO:0007669"/>
    <property type="project" value="UniProtKB-KW"/>
</dbReference>
<feature type="compositionally biased region" description="Basic and acidic residues" evidence="8">
    <location>
        <begin position="52"/>
        <end position="65"/>
    </location>
</feature>
<dbReference type="GO" id="GO:0009252">
    <property type="term" value="P:peptidoglycan biosynthetic process"/>
    <property type="evidence" value="ECO:0007669"/>
    <property type="project" value="UniProtKB-KW"/>
</dbReference>
<sequence>MFKAVLGKAVVAGAAFALIPAFAATKPAETAKAASPAAKAGPAAAKTKGKATAKDKATAKAEKVDTTPGPLADFGKVDASDDVVHVANWVSYTRNNRNRDFVVIDKKHARMYVFDAKGKLKSDAPVLLGKAVGDDSAPGVGDKPLSQLKDEEKTTPAGRFLASHGRNTHGADILWIDYKAAVSMHRVIKVGDENRFERLASPEIDDNRISNGCVNVPIAFYNSVLKPSVGKKGAYVYVLPETRSVQKVFGSFDVTAKASGTQSADAKPASTQQ</sequence>
<name>A0A923S4F9_9BURK</name>
<dbReference type="Proteomes" id="UP000596827">
    <property type="component" value="Unassembled WGS sequence"/>
</dbReference>
<feature type="region of interest" description="Disordered" evidence="8">
    <location>
        <begin position="33"/>
        <end position="65"/>
    </location>
</feature>
<evidence type="ECO:0000313" key="12">
    <source>
        <dbReference type="Proteomes" id="UP000596827"/>
    </source>
</evidence>